<name>K1QU55_MAGGI</name>
<dbReference type="AlphaFoldDB" id="K1QU55"/>
<gene>
    <name evidence="1" type="ORF">CGI_10008672</name>
</gene>
<sequence>MFLGYTKYDMELYYAIKIYVQGHLNGDCEIMSYAAKNSYRPNLYSLWLILSKHHLYHLLVFTSGPHTSYLFTFLF</sequence>
<accession>K1QU55</accession>
<reference evidence="1" key="1">
    <citation type="journal article" date="2012" name="Nature">
        <title>The oyster genome reveals stress adaptation and complexity of shell formation.</title>
        <authorList>
            <person name="Zhang G."/>
            <person name="Fang X."/>
            <person name="Guo X."/>
            <person name="Li L."/>
            <person name="Luo R."/>
            <person name="Xu F."/>
            <person name="Yang P."/>
            <person name="Zhang L."/>
            <person name="Wang X."/>
            <person name="Qi H."/>
            <person name="Xiong Z."/>
            <person name="Que H."/>
            <person name="Xie Y."/>
            <person name="Holland P.W."/>
            <person name="Paps J."/>
            <person name="Zhu Y."/>
            <person name="Wu F."/>
            <person name="Chen Y."/>
            <person name="Wang J."/>
            <person name="Peng C."/>
            <person name="Meng J."/>
            <person name="Yang L."/>
            <person name="Liu J."/>
            <person name="Wen B."/>
            <person name="Zhang N."/>
            <person name="Huang Z."/>
            <person name="Zhu Q."/>
            <person name="Feng Y."/>
            <person name="Mount A."/>
            <person name="Hedgecock D."/>
            <person name="Xu Z."/>
            <person name="Liu Y."/>
            <person name="Domazet-Loso T."/>
            <person name="Du Y."/>
            <person name="Sun X."/>
            <person name="Zhang S."/>
            <person name="Liu B."/>
            <person name="Cheng P."/>
            <person name="Jiang X."/>
            <person name="Li J."/>
            <person name="Fan D."/>
            <person name="Wang W."/>
            <person name="Fu W."/>
            <person name="Wang T."/>
            <person name="Wang B."/>
            <person name="Zhang J."/>
            <person name="Peng Z."/>
            <person name="Li Y."/>
            <person name="Li N."/>
            <person name="Wang J."/>
            <person name="Chen M."/>
            <person name="He Y."/>
            <person name="Tan F."/>
            <person name="Song X."/>
            <person name="Zheng Q."/>
            <person name="Huang R."/>
            <person name="Yang H."/>
            <person name="Du X."/>
            <person name="Chen L."/>
            <person name="Yang M."/>
            <person name="Gaffney P.M."/>
            <person name="Wang S."/>
            <person name="Luo L."/>
            <person name="She Z."/>
            <person name="Ming Y."/>
            <person name="Huang W."/>
            <person name="Zhang S."/>
            <person name="Huang B."/>
            <person name="Zhang Y."/>
            <person name="Qu T."/>
            <person name="Ni P."/>
            <person name="Miao G."/>
            <person name="Wang J."/>
            <person name="Wang Q."/>
            <person name="Steinberg C.E."/>
            <person name="Wang H."/>
            <person name="Li N."/>
            <person name="Qian L."/>
            <person name="Zhang G."/>
            <person name="Li Y."/>
            <person name="Yang H."/>
            <person name="Liu X."/>
            <person name="Wang J."/>
            <person name="Yin Y."/>
            <person name="Wang J."/>
        </authorList>
    </citation>
    <scope>NUCLEOTIDE SEQUENCE [LARGE SCALE GENOMIC DNA]</scope>
    <source>
        <strain evidence="1">05x7-T-G4-1.051#20</strain>
    </source>
</reference>
<proteinExistence type="predicted"/>
<dbReference type="EMBL" id="JH818480">
    <property type="protein sequence ID" value="EKC37183.1"/>
    <property type="molecule type" value="Genomic_DNA"/>
</dbReference>
<evidence type="ECO:0000313" key="1">
    <source>
        <dbReference type="EMBL" id="EKC37183.1"/>
    </source>
</evidence>
<dbReference type="HOGENOM" id="CLU_2673513_0_0_1"/>
<protein>
    <submittedName>
        <fullName evidence="1">Uncharacterized protein</fullName>
    </submittedName>
</protein>
<organism evidence="1">
    <name type="scientific">Magallana gigas</name>
    <name type="common">Pacific oyster</name>
    <name type="synonym">Crassostrea gigas</name>
    <dbReference type="NCBI Taxonomy" id="29159"/>
    <lineage>
        <taxon>Eukaryota</taxon>
        <taxon>Metazoa</taxon>
        <taxon>Spiralia</taxon>
        <taxon>Lophotrochozoa</taxon>
        <taxon>Mollusca</taxon>
        <taxon>Bivalvia</taxon>
        <taxon>Autobranchia</taxon>
        <taxon>Pteriomorphia</taxon>
        <taxon>Ostreida</taxon>
        <taxon>Ostreoidea</taxon>
        <taxon>Ostreidae</taxon>
        <taxon>Magallana</taxon>
    </lineage>
</organism>
<dbReference type="InParanoid" id="K1QU55"/>